<evidence type="ECO:0000256" key="1">
    <source>
        <dbReference type="ARBA" id="ARBA00006538"/>
    </source>
</evidence>
<comment type="similarity">
    <text evidence="1">Belongs to the C/M/P thioester hydrolase family.</text>
</comment>
<dbReference type="GO" id="GO:0047617">
    <property type="term" value="F:fatty acyl-CoA hydrolase activity"/>
    <property type="evidence" value="ECO:0007669"/>
    <property type="project" value="InterPro"/>
</dbReference>
<evidence type="ECO:0000256" key="2">
    <source>
        <dbReference type="ARBA" id="ARBA00022801"/>
    </source>
</evidence>
<evidence type="ECO:0000259" key="4">
    <source>
        <dbReference type="Pfam" id="PF13622"/>
    </source>
</evidence>
<feature type="domain" description="Acyl-CoA thioesterase-like N-terminal HotDog" evidence="4">
    <location>
        <begin position="59"/>
        <end position="135"/>
    </location>
</feature>
<evidence type="ECO:0000259" key="5">
    <source>
        <dbReference type="Pfam" id="PF20789"/>
    </source>
</evidence>
<dbReference type="CDD" id="cd03445">
    <property type="entry name" value="Thioesterase_II_repeat2"/>
    <property type="match status" value="1"/>
</dbReference>
<dbReference type="PANTHER" id="PTHR11066:SF34">
    <property type="entry name" value="ACYL-COENZYME A THIOESTERASE 8"/>
    <property type="match status" value="1"/>
</dbReference>
<dbReference type="InterPro" id="IPR042171">
    <property type="entry name" value="Acyl-CoA_hotdog"/>
</dbReference>
<dbReference type="Gene3D" id="2.40.160.210">
    <property type="entry name" value="Acyl-CoA thioesterase, double hotdog domain"/>
    <property type="match status" value="1"/>
</dbReference>
<evidence type="ECO:0000256" key="3">
    <source>
        <dbReference type="SAM" id="MobiDB-lite"/>
    </source>
</evidence>
<dbReference type="EMBL" id="BAHE01000025">
    <property type="protein sequence ID" value="GAC01386.1"/>
    <property type="molecule type" value="Genomic_DNA"/>
</dbReference>
<dbReference type="Pfam" id="PF20789">
    <property type="entry name" value="4HBT_3C"/>
    <property type="match status" value="1"/>
</dbReference>
<dbReference type="Proteomes" id="UP000035058">
    <property type="component" value="Unassembled WGS sequence"/>
</dbReference>
<name>K6WPP0_9ACTN</name>
<dbReference type="GO" id="GO:0009062">
    <property type="term" value="P:fatty acid catabolic process"/>
    <property type="evidence" value="ECO:0007669"/>
    <property type="project" value="TreeGrafter"/>
</dbReference>
<dbReference type="InterPro" id="IPR049449">
    <property type="entry name" value="TesB_ACOT8-like_N"/>
</dbReference>
<evidence type="ECO:0000313" key="6">
    <source>
        <dbReference type="EMBL" id="GAC01386.1"/>
    </source>
</evidence>
<evidence type="ECO:0000313" key="7">
    <source>
        <dbReference type="Proteomes" id="UP000035058"/>
    </source>
</evidence>
<dbReference type="AlphaFoldDB" id="K6WPP0"/>
<dbReference type="PANTHER" id="PTHR11066">
    <property type="entry name" value="ACYL-COA THIOESTERASE"/>
    <property type="match status" value="1"/>
</dbReference>
<accession>K6WPP0</accession>
<gene>
    <name evidence="6" type="primary">tesB</name>
    <name evidence="6" type="ORF">GONAM_25_00480</name>
</gene>
<dbReference type="CDD" id="cd03444">
    <property type="entry name" value="Thioesterase_II_repeat1"/>
    <property type="match status" value="1"/>
</dbReference>
<proteinExistence type="inferred from homology"/>
<keyword evidence="2" id="KW-0378">Hydrolase</keyword>
<comment type="caution">
    <text evidence="6">The sequence shown here is derived from an EMBL/GenBank/DDBJ whole genome shotgun (WGS) entry which is preliminary data.</text>
</comment>
<dbReference type="RefSeq" id="WP_006867553.1">
    <property type="nucleotide sequence ID" value="NZ_BAHE01000025.1"/>
</dbReference>
<dbReference type="InterPro" id="IPR003703">
    <property type="entry name" value="Acyl_CoA_thio"/>
</dbReference>
<organism evidence="6 7">
    <name type="scientific">Gordonia namibiensis NBRC 108229</name>
    <dbReference type="NCBI Taxonomy" id="1208314"/>
    <lineage>
        <taxon>Bacteria</taxon>
        <taxon>Bacillati</taxon>
        <taxon>Actinomycetota</taxon>
        <taxon>Actinomycetes</taxon>
        <taxon>Mycobacteriales</taxon>
        <taxon>Gordoniaceae</taxon>
        <taxon>Gordonia</taxon>
    </lineage>
</organism>
<dbReference type="InterPro" id="IPR029069">
    <property type="entry name" value="HotDog_dom_sf"/>
</dbReference>
<reference evidence="6 7" key="1">
    <citation type="submission" date="2012-08" db="EMBL/GenBank/DDBJ databases">
        <title>Whole genome shotgun sequence of Gordonia namibiensis NBRC 108229.</title>
        <authorList>
            <person name="Isaki-Nakamura S."/>
            <person name="Hosoyama A."/>
            <person name="Tsuchikane K."/>
            <person name="Katsumata H."/>
            <person name="Baba S."/>
            <person name="Yamazaki S."/>
            <person name="Fujita N."/>
        </authorList>
    </citation>
    <scope>NUCLEOTIDE SEQUENCE [LARGE SCALE GENOMIC DNA]</scope>
    <source>
        <strain evidence="6 7">NBRC 108229</strain>
    </source>
</reference>
<dbReference type="Pfam" id="PF13622">
    <property type="entry name" value="4HBT_3"/>
    <property type="match status" value="1"/>
</dbReference>
<dbReference type="InterPro" id="IPR049450">
    <property type="entry name" value="ACOT8-like_C"/>
</dbReference>
<dbReference type="GO" id="GO:0006637">
    <property type="term" value="P:acyl-CoA metabolic process"/>
    <property type="evidence" value="ECO:0007669"/>
    <property type="project" value="InterPro"/>
</dbReference>
<feature type="region of interest" description="Disordered" evidence="3">
    <location>
        <begin position="1"/>
        <end position="24"/>
    </location>
</feature>
<sequence>MTTRNARATDDVGIDPGDRRSPRMHTGEIASTVAQALDLTDVGNDVFIAAPASADDPRGLYGGRLTAQGLRAASLTLPDHRLAHSMHCYFLVPGDATKPITFTVTRERDGGRYSVRQVVASQDGVDILHLAASFQREQSGADYQADAMPATVPPAQLVTVPQDPRMLDLDVRIPDDADQYHRWPTRLWIRITEPLDPDPTDPDPNLHTCGLVFISDMCTGLSKAPMVKEVGILPSIDHTVWMHRQCDANRWMLMDLAPESTSGGRGMYTGRIYDEDEVLLANLAQESLFRNREKRNGSRTGDRNGHAS</sequence>
<dbReference type="SUPFAM" id="SSF54637">
    <property type="entry name" value="Thioesterase/thiol ester dehydrase-isomerase"/>
    <property type="match status" value="2"/>
</dbReference>
<keyword evidence="7" id="KW-1185">Reference proteome</keyword>
<protein>
    <submittedName>
        <fullName evidence="6">Acyl-CoA thioesterase II</fullName>
    </submittedName>
</protein>
<feature type="domain" description="Acyl-CoA thioesterase-like C-terminal" evidence="5">
    <location>
        <begin position="172"/>
        <end position="288"/>
    </location>
</feature>